<dbReference type="Pfam" id="PF16990">
    <property type="entry name" value="CBM_35"/>
    <property type="match status" value="1"/>
</dbReference>
<dbReference type="PROSITE" id="PS51175">
    <property type="entry name" value="CBM6"/>
    <property type="match status" value="1"/>
</dbReference>
<evidence type="ECO:0000256" key="3">
    <source>
        <dbReference type="ARBA" id="ARBA00023295"/>
    </source>
</evidence>
<evidence type="ECO:0000259" key="6">
    <source>
        <dbReference type="PROSITE" id="PS51175"/>
    </source>
</evidence>
<keyword evidence="3" id="KW-0326">Glycosidase</keyword>
<evidence type="ECO:0000256" key="4">
    <source>
        <dbReference type="SAM" id="MobiDB-lite"/>
    </source>
</evidence>
<dbReference type="InterPro" id="IPR008979">
    <property type="entry name" value="Galactose-bd-like_sf"/>
</dbReference>
<keyword evidence="8" id="KW-1185">Reference proteome</keyword>
<dbReference type="Proteomes" id="UP000664167">
    <property type="component" value="Unassembled WGS sequence"/>
</dbReference>
<evidence type="ECO:0000256" key="2">
    <source>
        <dbReference type="ARBA" id="ARBA00022801"/>
    </source>
</evidence>
<evidence type="ECO:0000256" key="5">
    <source>
        <dbReference type="SAM" id="SignalP"/>
    </source>
</evidence>
<dbReference type="EMBL" id="JAFLRJ010000066">
    <property type="protein sequence ID" value="MBO0511716.1"/>
    <property type="molecule type" value="Genomic_DNA"/>
</dbReference>
<comment type="similarity">
    <text evidence="1">Belongs to the glycosyl hydrolase 8 (cellulase D) family.</text>
</comment>
<proteinExistence type="inferred from homology"/>
<evidence type="ECO:0000256" key="1">
    <source>
        <dbReference type="ARBA" id="ARBA00009209"/>
    </source>
</evidence>
<dbReference type="Gene3D" id="2.60.120.260">
    <property type="entry name" value="Galactose-binding domain-like"/>
    <property type="match status" value="1"/>
</dbReference>
<dbReference type="InterPro" id="IPR005084">
    <property type="entry name" value="CBM6"/>
</dbReference>
<dbReference type="AlphaFoldDB" id="A0A939F374"/>
<dbReference type="PRINTS" id="PR00735">
    <property type="entry name" value="GLHYDRLASE8"/>
</dbReference>
<organism evidence="7 8">
    <name type="scientific">Streptomyces beijiangensis</name>
    <dbReference type="NCBI Taxonomy" id="163361"/>
    <lineage>
        <taxon>Bacteria</taxon>
        <taxon>Bacillati</taxon>
        <taxon>Actinomycetota</taxon>
        <taxon>Actinomycetes</taxon>
        <taxon>Kitasatosporales</taxon>
        <taxon>Streptomycetaceae</taxon>
        <taxon>Streptomyces</taxon>
    </lineage>
</organism>
<dbReference type="InterPro" id="IPR002037">
    <property type="entry name" value="Glyco_hydro_8"/>
</dbReference>
<dbReference type="GO" id="GO:0004553">
    <property type="term" value="F:hydrolase activity, hydrolyzing O-glycosyl compounds"/>
    <property type="evidence" value="ECO:0007669"/>
    <property type="project" value="InterPro"/>
</dbReference>
<sequence length="549" mass="57455">MHRSRLSQPTVFGVVAALALLGLAALSPDAQAAATGYEAENAVISSGTVATNHTGYTGTGFVDYTNIVGSSVEFTVDAGAAGRRGLLLRYANGTAVDRPMDISVNGTVVTAGASFPATANWDTWTTRTVDANLVAGTNTIRATATTPNGGPNLDNLTLGAPSTGGSGPAVPFGGHQFPYASGTLKPTGTQSALDQAVITKYNAWKSAFVKQNCGNGWYETLSPDADHPYVAEGQGYGMVVTATMAGADPNAKTVFDGMVKYVLAHPSVNNSNLLAAEQNASCTSVDGSDSATDGDLDVAYGLLLADKQWGSTGTYNYKDLAVRHINAIKSSEINSSTHLLLLGDWSSPGDQYYNISRSSDWMIDHFRAFKRATGDAAWDTIRTAHQNLITSQQTKYASSTGLLADFVVNTDTTPKPASGEVLESPNDGDYGWNACRDPWRIGADAVTSGDPASLASARKINAWIKSKTGSNPGSIVTGYHLSGTAFDSGHDMAFTAPFVVTAMTDPGSQAWLDALWTKLAGTAIDASLYYGGSVQLQSMIVASGNYWVP</sequence>
<dbReference type="GO" id="GO:0030246">
    <property type="term" value="F:carbohydrate binding"/>
    <property type="evidence" value="ECO:0007669"/>
    <property type="project" value="InterPro"/>
</dbReference>
<dbReference type="SUPFAM" id="SSF49785">
    <property type="entry name" value="Galactose-binding domain-like"/>
    <property type="match status" value="1"/>
</dbReference>
<keyword evidence="2" id="KW-0378">Hydrolase</keyword>
<dbReference type="RefSeq" id="WP_206961125.1">
    <property type="nucleotide sequence ID" value="NZ_BAAAJJ010000004.1"/>
</dbReference>
<dbReference type="InterPro" id="IPR008928">
    <property type="entry name" value="6-hairpin_glycosidase_sf"/>
</dbReference>
<dbReference type="CDD" id="cd04082">
    <property type="entry name" value="CBM35_pectate_lyase-like"/>
    <property type="match status" value="1"/>
</dbReference>
<dbReference type="Pfam" id="PF01270">
    <property type="entry name" value="Glyco_hydro_8"/>
    <property type="match status" value="1"/>
</dbReference>
<feature type="domain" description="CBM6" evidence="6">
    <location>
        <begin position="35"/>
        <end position="159"/>
    </location>
</feature>
<evidence type="ECO:0000313" key="7">
    <source>
        <dbReference type="EMBL" id="MBO0511716.1"/>
    </source>
</evidence>
<dbReference type="InterPro" id="IPR012341">
    <property type="entry name" value="6hp_glycosidase-like_sf"/>
</dbReference>
<keyword evidence="5" id="KW-0732">Signal</keyword>
<gene>
    <name evidence="7" type="ORF">J0695_07800</name>
</gene>
<name>A0A939F374_9ACTN</name>
<feature type="signal peptide" evidence="5">
    <location>
        <begin position="1"/>
        <end position="32"/>
    </location>
</feature>
<reference evidence="7" key="1">
    <citation type="submission" date="2021-03" db="EMBL/GenBank/DDBJ databases">
        <title>Streptomyces poriferae sp. nov., a novel marine sponge-derived Actinobacteria species with anti-MRSA activity.</title>
        <authorList>
            <person name="Sandoval-Powers M."/>
            <person name="Kralova S."/>
            <person name="Nguyen G.-S."/>
            <person name="Fawwal D."/>
            <person name="Degnes K."/>
            <person name="Klinkenberg G."/>
            <person name="Sletta H."/>
            <person name="Wentzel A."/>
            <person name="Liles M.R."/>
        </authorList>
    </citation>
    <scope>NUCLEOTIDE SEQUENCE</scope>
    <source>
        <strain evidence="7">DSM 41794</strain>
    </source>
</reference>
<accession>A0A939F374</accession>
<feature type="region of interest" description="Disordered" evidence="4">
    <location>
        <begin position="142"/>
        <end position="172"/>
    </location>
</feature>
<dbReference type="SUPFAM" id="SSF48208">
    <property type="entry name" value="Six-hairpin glycosidases"/>
    <property type="match status" value="1"/>
</dbReference>
<protein>
    <submittedName>
        <fullName evidence="7">Carbohydrate-binding protein</fullName>
    </submittedName>
</protein>
<comment type="caution">
    <text evidence="7">The sequence shown here is derived from an EMBL/GenBank/DDBJ whole genome shotgun (WGS) entry which is preliminary data.</text>
</comment>
<feature type="chain" id="PRO_5036746694" evidence="5">
    <location>
        <begin position="33"/>
        <end position="549"/>
    </location>
</feature>
<dbReference type="Gene3D" id="1.50.10.10">
    <property type="match status" value="1"/>
</dbReference>
<dbReference type="GO" id="GO:0005975">
    <property type="term" value="P:carbohydrate metabolic process"/>
    <property type="evidence" value="ECO:0007669"/>
    <property type="project" value="InterPro"/>
</dbReference>
<evidence type="ECO:0000313" key="8">
    <source>
        <dbReference type="Proteomes" id="UP000664167"/>
    </source>
</evidence>